<dbReference type="InParanoid" id="A0A6P8IG77"/>
<dbReference type="KEGG" id="aten:116300878"/>
<dbReference type="GeneID" id="116300878"/>
<reference evidence="4" key="1">
    <citation type="submission" date="2025-08" db="UniProtKB">
        <authorList>
            <consortium name="RefSeq"/>
        </authorList>
    </citation>
    <scope>IDENTIFICATION</scope>
    <source>
        <tissue evidence="4">Tentacle</tissue>
    </source>
</reference>
<feature type="compositionally biased region" description="Polar residues" evidence="1">
    <location>
        <begin position="159"/>
        <end position="171"/>
    </location>
</feature>
<proteinExistence type="predicted"/>
<feature type="compositionally biased region" description="Basic and acidic residues" evidence="1">
    <location>
        <begin position="124"/>
        <end position="138"/>
    </location>
</feature>
<feature type="region of interest" description="Disordered" evidence="1">
    <location>
        <begin position="347"/>
        <end position="383"/>
    </location>
</feature>
<dbReference type="AlphaFoldDB" id="A0A6P8IG77"/>
<evidence type="ECO:0000256" key="1">
    <source>
        <dbReference type="SAM" id="MobiDB-lite"/>
    </source>
</evidence>
<feature type="compositionally biased region" description="Basic and acidic residues" evidence="1">
    <location>
        <begin position="250"/>
        <end position="270"/>
    </location>
</feature>
<evidence type="ECO:0000313" key="3">
    <source>
        <dbReference type="Proteomes" id="UP000515163"/>
    </source>
</evidence>
<feature type="signal peptide" evidence="2">
    <location>
        <begin position="1"/>
        <end position="20"/>
    </location>
</feature>
<evidence type="ECO:0000313" key="4">
    <source>
        <dbReference type="RefSeq" id="XP_031565706.1"/>
    </source>
</evidence>
<feature type="compositionally biased region" description="Acidic residues" evidence="1">
    <location>
        <begin position="98"/>
        <end position="109"/>
    </location>
</feature>
<feature type="chain" id="PRO_5028169387" evidence="2">
    <location>
        <begin position="21"/>
        <end position="439"/>
    </location>
</feature>
<keyword evidence="3" id="KW-1185">Reference proteome</keyword>
<dbReference type="RefSeq" id="XP_031565706.1">
    <property type="nucleotide sequence ID" value="XM_031709846.1"/>
</dbReference>
<dbReference type="OrthoDB" id="5985261at2759"/>
<name>A0A6P8IG77_ACTTE</name>
<feature type="compositionally biased region" description="Polar residues" evidence="1">
    <location>
        <begin position="185"/>
        <end position="204"/>
    </location>
</feature>
<sequence>MRLLFLTILAVSAVLRYGSCSPNRKLSSQSMLGRALLRRALEAMSNSPRTHIKRRSLDEEDVSGDNIKQTDAVEDISVGSGSHSEESGDSSGTRSSEINEDQSGSEEQSDISGNSAGSSGDGGAHTDEQTQGTRRDIVEASGQGEAENTEKKTLDQQEDNGVSSGSDTVEASGQKEPEETEDQQEVNSVSSGSDTVEAASDTQTSSPASGSSGAPPSDDAESGIGESAQETNSNSDQTSPAESTTVQVADSDKQTEQEPKKNASDEEVSTKKSTIAKVQPSALVAVKEDTETSASSGESDEVTSGIETSSGEASGAEDDGSAEAIRKGMESLSKLLKPVANGLDFQLFSGAAKPEDEDEDEEEKPISKAEGKGESDKAEEEKPRVVKVKKCETKCALPMTYDQCAVPRCDYKMGTIKDLCLYLCKHQKPVCKQECRVVE</sequence>
<feature type="compositionally biased region" description="Polar residues" evidence="1">
    <location>
        <begin position="228"/>
        <end position="248"/>
    </location>
</feature>
<feature type="compositionally biased region" description="Low complexity" evidence="1">
    <location>
        <begin position="205"/>
        <end position="217"/>
    </location>
</feature>
<gene>
    <name evidence="4" type="primary">LOC116300878</name>
</gene>
<feature type="region of interest" description="Disordered" evidence="1">
    <location>
        <begin position="45"/>
        <end position="325"/>
    </location>
</feature>
<organism evidence="3 4">
    <name type="scientific">Actinia tenebrosa</name>
    <name type="common">Australian red waratah sea anemone</name>
    <dbReference type="NCBI Taxonomy" id="6105"/>
    <lineage>
        <taxon>Eukaryota</taxon>
        <taxon>Metazoa</taxon>
        <taxon>Cnidaria</taxon>
        <taxon>Anthozoa</taxon>
        <taxon>Hexacorallia</taxon>
        <taxon>Actiniaria</taxon>
        <taxon>Actiniidae</taxon>
        <taxon>Actinia</taxon>
    </lineage>
</organism>
<feature type="compositionally biased region" description="Basic and acidic residues" evidence="1">
    <location>
        <begin position="364"/>
        <end position="383"/>
    </location>
</feature>
<dbReference type="Proteomes" id="UP000515163">
    <property type="component" value="Unplaced"/>
</dbReference>
<accession>A0A6P8IG77</accession>
<protein>
    <submittedName>
        <fullName evidence="4">Chondroitin proteoglycan 4-like</fullName>
    </submittedName>
</protein>
<evidence type="ECO:0000256" key="2">
    <source>
        <dbReference type="SAM" id="SignalP"/>
    </source>
</evidence>
<keyword evidence="2" id="KW-0732">Signal</keyword>